<dbReference type="CDD" id="cd00657">
    <property type="entry name" value="Ferritin_like"/>
    <property type="match status" value="1"/>
</dbReference>
<evidence type="ECO:0000313" key="1">
    <source>
        <dbReference type="EMBL" id="BBF66538.1"/>
    </source>
</evidence>
<organism evidence="1 2">
    <name type="scientific">Acidithiobacillus ferridurans</name>
    <dbReference type="NCBI Taxonomy" id="1232575"/>
    <lineage>
        <taxon>Bacteria</taxon>
        <taxon>Pseudomonadati</taxon>
        <taxon>Pseudomonadota</taxon>
        <taxon>Acidithiobacillia</taxon>
        <taxon>Acidithiobacillales</taxon>
        <taxon>Acidithiobacillaceae</taxon>
        <taxon>Acidithiobacillus</taxon>
    </lineage>
</organism>
<proteinExistence type="predicted"/>
<dbReference type="EMBL" id="AP018795">
    <property type="protein sequence ID" value="BBF66538.1"/>
    <property type="molecule type" value="Genomic_DNA"/>
</dbReference>
<name>A0A2Z6ILG8_ACIFI</name>
<evidence type="ECO:0008006" key="3">
    <source>
        <dbReference type="Google" id="ProtNLM"/>
    </source>
</evidence>
<dbReference type="GO" id="GO:0016491">
    <property type="term" value="F:oxidoreductase activity"/>
    <property type="evidence" value="ECO:0007669"/>
    <property type="project" value="InterPro"/>
</dbReference>
<dbReference type="SUPFAM" id="SSF47240">
    <property type="entry name" value="Ferritin-like"/>
    <property type="match status" value="1"/>
</dbReference>
<gene>
    <name evidence="1" type="ORF">AFERRID_27560</name>
</gene>
<accession>A0A2Z6ILG8</accession>
<reference evidence="1 2" key="1">
    <citation type="journal article" date="2018" name="Microbiol. Resour. Announc.">
        <title>Complete Genome Sequence of Acidithiobacillus ferridurans JCM 18981.</title>
        <authorList>
            <person name="Miyauchi T."/>
            <person name="Kouzuma A."/>
            <person name="Abe T."/>
            <person name="Watanabe K."/>
        </authorList>
    </citation>
    <scope>NUCLEOTIDE SEQUENCE [LARGE SCALE GENOMIC DNA]</scope>
    <source>
        <strain evidence="2">ATCC 33020 / DSM 29468 / JCM 18981 / 11Fe</strain>
    </source>
</reference>
<dbReference type="InterPro" id="IPR012348">
    <property type="entry name" value="RNR-like"/>
</dbReference>
<keyword evidence="2" id="KW-1185">Reference proteome</keyword>
<sequence length="315" mass="36761">MRHYLPWAGIGGIIRQPRAVPPDLRYSYRSYQPQIKEAANTMPADSVRPTWSLTDIPYATVEKEKIIGNADWFYLLAGASFVETLSDLYTRNLVEYYQENVGATIWLHQEWEMEEVQHGRALRQYVLFVWPDFDWERAYQGFVEAYAPYCRTELLGPTHALEMASRCVVETGTASFYTMIQAASPEPVLRQIAAHIRADEVRHYKYFYRIFRQYQAAEKNSRWRIGRELWKRVVEADQEDSYLAIKNAFEVKNPGEKFFVEDFAAFRKRIGGWIDRYYPFDMAIKMLLKPVALPPLLQRAALPLLSHGARRAILG</sequence>
<evidence type="ECO:0000313" key="2">
    <source>
        <dbReference type="Proteomes" id="UP000280188"/>
    </source>
</evidence>
<dbReference type="AlphaFoldDB" id="A0A2Z6ILG8"/>
<dbReference type="KEGG" id="afj:AFERRID_27560"/>
<protein>
    <recommendedName>
        <fullName evidence="3">Ferritin-like domain-containing protein</fullName>
    </recommendedName>
</protein>
<dbReference type="Gene3D" id="1.10.620.20">
    <property type="entry name" value="Ribonucleotide Reductase, subunit A"/>
    <property type="match status" value="1"/>
</dbReference>
<dbReference type="Proteomes" id="UP000280188">
    <property type="component" value="Chromosome"/>
</dbReference>
<dbReference type="InterPro" id="IPR009078">
    <property type="entry name" value="Ferritin-like_SF"/>
</dbReference>